<dbReference type="Pfam" id="PF13358">
    <property type="entry name" value="DDE_3"/>
    <property type="match status" value="1"/>
</dbReference>
<dbReference type="KEGG" id="tnl:113507904"/>
<organism evidence="3 4">
    <name type="scientific">Trichoplusia ni</name>
    <name type="common">Cabbage looper</name>
    <dbReference type="NCBI Taxonomy" id="7111"/>
    <lineage>
        <taxon>Eukaryota</taxon>
        <taxon>Metazoa</taxon>
        <taxon>Ecdysozoa</taxon>
        <taxon>Arthropoda</taxon>
        <taxon>Hexapoda</taxon>
        <taxon>Insecta</taxon>
        <taxon>Pterygota</taxon>
        <taxon>Neoptera</taxon>
        <taxon>Endopterygota</taxon>
        <taxon>Lepidoptera</taxon>
        <taxon>Glossata</taxon>
        <taxon>Ditrysia</taxon>
        <taxon>Noctuoidea</taxon>
        <taxon>Noctuidae</taxon>
        <taxon>Plusiinae</taxon>
        <taxon>Trichoplusia</taxon>
    </lineage>
</organism>
<dbReference type="PANTHER" id="PTHR33939:SF1">
    <property type="entry name" value="DUF4371 DOMAIN-CONTAINING PROTEIN"/>
    <property type="match status" value="1"/>
</dbReference>
<name>A0A7E5X0F3_TRINI</name>
<dbReference type="InParanoid" id="A0A7E5X0F3"/>
<dbReference type="GeneID" id="113507904"/>
<dbReference type="Gene3D" id="3.30.420.10">
    <property type="entry name" value="Ribonuclease H-like superfamily/Ribonuclease H"/>
    <property type="match status" value="1"/>
</dbReference>
<evidence type="ECO:0000259" key="2">
    <source>
        <dbReference type="Pfam" id="PF13358"/>
    </source>
</evidence>
<evidence type="ECO:0000313" key="3">
    <source>
        <dbReference type="Proteomes" id="UP000322000"/>
    </source>
</evidence>
<dbReference type="PANTHER" id="PTHR33939">
    <property type="entry name" value="PROTEIN CBG22215"/>
    <property type="match status" value="1"/>
</dbReference>
<evidence type="ECO:0000256" key="1">
    <source>
        <dbReference type="SAM" id="MobiDB-lite"/>
    </source>
</evidence>
<dbReference type="RefSeq" id="XP_026746645.1">
    <property type="nucleotide sequence ID" value="XM_026890844.1"/>
</dbReference>
<keyword evidence="3" id="KW-1185">Reference proteome</keyword>
<evidence type="ECO:0000313" key="4">
    <source>
        <dbReference type="RefSeq" id="XP_026746645.1"/>
    </source>
</evidence>
<dbReference type="InterPro" id="IPR038717">
    <property type="entry name" value="Tc1-like_DDE_dom"/>
</dbReference>
<dbReference type="InterPro" id="IPR036397">
    <property type="entry name" value="RNaseH_sf"/>
</dbReference>
<gene>
    <name evidence="4" type="primary">LOC113507904</name>
</gene>
<feature type="region of interest" description="Disordered" evidence="1">
    <location>
        <begin position="265"/>
        <end position="293"/>
    </location>
</feature>
<dbReference type="Proteomes" id="UP000322000">
    <property type="component" value="Unplaced"/>
</dbReference>
<dbReference type="GO" id="GO:0003676">
    <property type="term" value="F:nucleic acid binding"/>
    <property type="evidence" value="ECO:0007669"/>
    <property type="project" value="InterPro"/>
</dbReference>
<feature type="compositionally biased region" description="Acidic residues" evidence="1">
    <location>
        <begin position="276"/>
        <end position="293"/>
    </location>
</feature>
<protein>
    <submittedName>
        <fullName evidence="4">Uncharacterized protein LOC113507904</fullName>
    </submittedName>
</protein>
<accession>A0A7E5X0F3</accession>
<proteinExistence type="predicted"/>
<feature type="domain" description="Tc1-like transposase DDE" evidence="2">
    <location>
        <begin position="91"/>
        <end position="214"/>
    </location>
</feature>
<sequence length="293" mass="33528">MERHDIALARCEFLRKAKEIKDWSKVVFTNETCLNASHRVSKSSTDDNAASTTAVPVGKGEERLIICHAGTAKGFVDDALLAFKSKYTGDYRKEINEEVYENWFRKLLFSLKEPSTVLLDNAPYHSRQINRVPNNSNKKEEIINWLCANGKHVDDSYLRVELLKMVNDNRPQKRYVIDEMAAECGHTVLRVPPYHSSYNAIEHIWAQVKESAARKNTTPPYTGNKMMQLVINACGEVTAKNWESVVAKTKNTIFSDWEREVTFDQMEQEPIIDTQDTSDDESSFYEESDSSSE</sequence>
<reference evidence="4" key="1">
    <citation type="submission" date="2025-08" db="UniProtKB">
        <authorList>
            <consortium name="RefSeq"/>
        </authorList>
    </citation>
    <scope>IDENTIFICATION</scope>
</reference>
<dbReference type="AlphaFoldDB" id="A0A7E5X0F3"/>
<dbReference type="OrthoDB" id="7460492at2759"/>